<dbReference type="SUPFAM" id="SSF46894">
    <property type="entry name" value="C-terminal effector domain of the bipartite response regulators"/>
    <property type="match status" value="1"/>
</dbReference>
<evidence type="ECO:0000256" key="1">
    <source>
        <dbReference type="ARBA" id="ARBA00023125"/>
    </source>
</evidence>
<dbReference type="Pfam" id="PF00196">
    <property type="entry name" value="GerE"/>
    <property type="match status" value="1"/>
</dbReference>
<dbReference type="Gene3D" id="1.10.10.10">
    <property type="entry name" value="Winged helix-like DNA-binding domain superfamily/Winged helix DNA-binding domain"/>
    <property type="match status" value="1"/>
</dbReference>
<evidence type="ECO:0000259" key="3">
    <source>
        <dbReference type="PROSITE" id="PS50110"/>
    </source>
</evidence>
<protein>
    <submittedName>
        <fullName evidence="4">DNA-binding NarL/FixJ family response regulator</fullName>
    </submittedName>
</protein>
<feature type="domain" description="Response regulatory" evidence="3">
    <location>
        <begin position="8"/>
        <end position="123"/>
    </location>
</feature>
<dbReference type="PANTHER" id="PTHR43214">
    <property type="entry name" value="TWO-COMPONENT RESPONSE REGULATOR"/>
    <property type="match status" value="1"/>
</dbReference>
<dbReference type="InterPro" id="IPR036388">
    <property type="entry name" value="WH-like_DNA-bd_sf"/>
</dbReference>
<dbReference type="Proteomes" id="UP000649753">
    <property type="component" value="Unassembled WGS sequence"/>
</dbReference>
<reference evidence="4" key="1">
    <citation type="submission" date="2020-10" db="EMBL/GenBank/DDBJ databases">
        <title>Sequencing the genomes of 1000 actinobacteria strains.</title>
        <authorList>
            <person name="Klenk H.-P."/>
        </authorList>
    </citation>
    <scope>NUCLEOTIDE SEQUENCE</scope>
    <source>
        <strain evidence="4">DSM 46832</strain>
    </source>
</reference>
<dbReference type="SMART" id="SM00421">
    <property type="entry name" value="HTH_LUXR"/>
    <property type="match status" value="1"/>
</dbReference>
<dbReference type="Gene3D" id="3.40.50.2300">
    <property type="match status" value="1"/>
</dbReference>
<feature type="modified residue" description="4-aspartylphosphate" evidence="2">
    <location>
        <position position="59"/>
    </location>
</feature>
<dbReference type="InterPro" id="IPR001789">
    <property type="entry name" value="Sig_transdc_resp-reg_receiver"/>
</dbReference>
<evidence type="ECO:0000313" key="5">
    <source>
        <dbReference type="Proteomes" id="UP000649753"/>
    </source>
</evidence>
<dbReference type="SUPFAM" id="SSF52172">
    <property type="entry name" value="CheY-like"/>
    <property type="match status" value="1"/>
</dbReference>
<dbReference type="InterPro" id="IPR000792">
    <property type="entry name" value="Tscrpt_reg_LuxR_C"/>
</dbReference>
<comment type="caution">
    <text evidence="4">The sequence shown here is derived from an EMBL/GenBank/DDBJ whole genome shotgun (WGS) entry which is preliminary data.</text>
</comment>
<dbReference type="PANTHER" id="PTHR43214:SF43">
    <property type="entry name" value="TWO-COMPONENT RESPONSE REGULATOR"/>
    <property type="match status" value="1"/>
</dbReference>
<dbReference type="EMBL" id="JADBEB010000001">
    <property type="protein sequence ID" value="MBE1489270.1"/>
    <property type="molecule type" value="Genomic_DNA"/>
</dbReference>
<proteinExistence type="predicted"/>
<keyword evidence="1 4" id="KW-0238">DNA-binding</keyword>
<gene>
    <name evidence="4" type="ORF">H4W31_004908</name>
</gene>
<dbReference type="GO" id="GO:0000160">
    <property type="term" value="P:phosphorelay signal transduction system"/>
    <property type="evidence" value="ECO:0007669"/>
    <property type="project" value="InterPro"/>
</dbReference>
<organism evidence="4 5">
    <name type="scientific">Plantactinospora soyae</name>
    <dbReference type="NCBI Taxonomy" id="1544732"/>
    <lineage>
        <taxon>Bacteria</taxon>
        <taxon>Bacillati</taxon>
        <taxon>Actinomycetota</taxon>
        <taxon>Actinomycetes</taxon>
        <taxon>Micromonosporales</taxon>
        <taxon>Micromonosporaceae</taxon>
        <taxon>Plantactinospora</taxon>
    </lineage>
</organism>
<dbReference type="InterPro" id="IPR016032">
    <property type="entry name" value="Sig_transdc_resp-reg_C-effctor"/>
</dbReference>
<dbReference type="GO" id="GO:0003677">
    <property type="term" value="F:DNA binding"/>
    <property type="evidence" value="ECO:0007669"/>
    <property type="project" value="UniProtKB-KW"/>
</dbReference>
<dbReference type="InterPro" id="IPR011006">
    <property type="entry name" value="CheY-like_superfamily"/>
</dbReference>
<dbReference type="PROSITE" id="PS50110">
    <property type="entry name" value="RESPONSE_REGULATORY"/>
    <property type="match status" value="1"/>
</dbReference>
<keyword evidence="2" id="KW-0597">Phosphoprotein</keyword>
<dbReference type="AlphaFoldDB" id="A0A927QYI7"/>
<sequence length="227" mass="24485">MDPHTELSAVIIDDHVATVAGVQAWCARADPPIRCIDAHARLADVWTGPGATADVIIFDLELQPGNPAFGDLRRLVDAGRRVVVYSQHADQATVLKCVHIGALAYLTKYEGEEHLVPAIRAVASGRGYTPPSLGGAIVADRDPGRPRISPREAEVLRAWFASASKDLVAARLHITVKTVETHIERVRAKYADVGRPARTKSELVARALDDGVISLTELRDGGGRRGR</sequence>
<evidence type="ECO:0000256" key="2">
    <source>
        <dbReference type="PROSITE-ProRule" id="PRU00169"/>
    </source>
</evidence>
<keyword evidence="5" id="KW-1185">Reference proteome</keyword>
<dbReference type="RefSeq" id="WP_192768766.1">
    <property type="nucleotide sequence ID" value="NZ_JADBEB010000001.1"/>
</dbReference>
<evidence type="ECO:0000313" key="4">
    <source>
        <dbReference type="EMBL" id="MBE1489270.1"/>
    </source>
</evidence>
<accession>A0A927QYI7</accession>
<name>A0A927QYI7_9ACTN</name>
<dbReference type="Pfam" id="PF00072">
    <property type="entry name" value="Response_reg"/>
    <property type="match status" value="1"/>
</dbReference>
<dbReference type="GO" id="GO:0006355">
    <property type="term" value="P:regulation of DNA-templated transcription"/>
    <property type="evidence" value="ECO:0007669"/>
    <property type="project" value="InterPro"/>
</dbReference>
<dbReference type="InterPro" id="IPR039420">
    <property type="entry name" value="WalR-like"/>
</dbReference>